<reference evidence="1 2" key="1">
    <citation type="submission" date="2017-04" db="EMBL/GenBank/DDBJ databases">
        <title>Draft Aigarchaeota genome from a New Zealand hot spring.</title>
        <authorList>
            <person name="Reysenbach A.-L."/>
            <person name="Donaho J.A."/>
            <person name="Gerhart J."/>
            <person name="Kelley J.F."/>
            <person name="Kouba K."/>
            <person name="Podar M."/>
            <person name="Stott M."/>
        </authorList>
    </citation>
    <scope>NUCLEOTIDE SEQUENCE [LARGE SCALE GENOMIC DNA]</scope>
    <source>
        <strain evidence="1">NZ13_MG1</strain>
    </source>
</reference>
<sequence>MRLRALRLSHPDDPWPKEPEACPRITKNINQPVKLKSMEGCRRRRLVVCISGLAATGKSTVARRLAKALNVKYVSGGQALKQLAIERGYSPGGEDWWEKPEGLKFLNERSSNPEFDKLVDAKLIELASREDVVVDSWVLPWLLKDGYKVWLKADEEERAARLAKRSGMPIDVAKEILRKRDSESQDIYKRLYGISLGSDLSPFDVVLDTTGLNEDEVYRLLLSLIKLHYGLR</sequence>
<accession>A0A2R7Y1L8</accession>
<dbReference type="SUPFAM" id="SSF52540">
    <property type="entry name" value="P-loop containing nucleoside triphosphate hydrolases"/>
    <property type="match status" value="1"/>
</dbReference>
<name>A0A2R7Y1L8_9ARCH</name>
<evidence type="ECO:0000313" key="1">
    <source>
        <dbReference type="EMBL" id="PUA31353.1"/>
    </source>
</evidence>
<dbReference type="Proteomes" id="UP000244066">
    <property type="component" value="Unassembled WGS sequence"/>
</dbReference>
<gene>
    <name evidence="1" type="ORF">B9J98_06680</name>
</gene>
<organism evidence="1 2">
    <name type="scientific">Candidatus Terraquivivens tikiterensis</name>
    <dbReference type="NCBI Taxonomy" id="1980982"/>
    <lineage>
        <taxon>Archaea</taxon>
        <taxon>Nitrososphaerota</taxon>
        <taxon>Candidatus Wolframiiraptoraceae</taxon>
        <taxon>Candidatus Terraquivivens</taxon>
    </lineage>
</organism>
<protein>
    <recommendedName>
        <fullName evidence="3">(d)CMP kinase</fullName>
    </recommendedName>
</protein>
<dbReference type="InterPro" id="IPR027417">
    <property type="entry name" value="P-loop_NTPase"/>
</dbReference>
<comment type="caution">
    <text evidence="1">The sequence shown here is derived from an EMBL/GenBank/DDBJ whole genome shotgun (WGS) entry which is preliminary data.</text>
</comment>
<dbReference type="AlphaFoldDB" id="A0A2R7Y1L8"/>
<proteinExistence type="predicted"/>
<dbReference type="Gene3D" id="3.40.50.300">
    <property type="entry name" value="P-loop containing nucleotide triphosphate hydrolases"/>
    <property type="match status" value="1"/>
</dbReference>
<evidence type="ECO:0000313" key="2">
    <source>
        <dbReference type="Proteomes" id="UP000244066"/>
    </source>
</evidence>
<dbReference type="Pfam" id="PF13189">
    <property type="entry name" value="Cytidylate_kin2"/>
    <property type="match status" value="1"/>
</dbReference>
<evidence type="ECO:0008006" key="3">
    <source>
        <dbReference type="Google" id="ProtNLM"/>
    </source>
</evidence>
<dbReference type="EMBL" id="NDWU01000019">
    <property type="protein sequence ID" value="PUA31353.1"/>
    <property type="molecule type" value="Genomic_DNA"/>
</dbReference>